<dbReference type="Gene3D" id="3.10.180.10">
    <property type="entry name" value="2,3-Dihydroxybiphenyl 1,2-Dioxygenase, domain 1"/>
    <property type="match status" value="1"/>
</dbReference>
<evidence type="ECO:0000313" key="2">
    <source>
        <dbReference type="EMBL" id="PXY39482.1"/>
    </source>
</evidence>
<feature type="domain" description="PhnB-like" evidence="1">
    <location>
        <begin position="5"/>
        <end position="137"/>
    </location>
</feature>
<keyword evidence="3" id="KW-1185">Reference proteome</keyword>
<accession>A0A2V4BLR4</accession>
<dbReference type="CDD" id="cd06588">
    <property type="entry name" value="PhnB_like"/>
    <property type="match status" value="1"/>
</dbReference>
<dbReference type="Pfam" id="PF06983">
    <property type="entry name" value="3-dmu-9_3-mt"/>
    <property type="match status" value="1"/>
</dbReference>
<dbReference type="PANTHER" id="PTHR33990">
    <property type="entry name" value="PROTEIN YJDN-RELATED"/>
    <property type="match status" value="1"/>
</dbReference>
<reference evidence="2 3" key="1">
    <citation type="submission" date="2018-05" db="EMBL/GenBank/DDBJ databases">
        <title>Flavobacterium sp. strain IMCC34759, incomplete genome.</title>
        <authorList>
            <person name="Joung Y."/>
            <person name="Cho J."/>
        </authorList>
    </citation>
    <scope>NUCLEOTIDE SEQUENCE [LARGE SCALE GENOMIC DNA]</scope>
    <source>
        <strain evidence="2 3">IMCC34759</strain>
    </source>
</reference>
<proteinExistence type="predicted"/>
<name>A0A2V4BLR4_9FLAO</name>
<dbReference type="RefSeq" id="WP_110307947.1">
    <property type="nucleotide sequence ID" value="NZ_QJHK01000018.1"/>
</dbReference>
<evidence type="ECO:0000313" key="3">
    <source>
        <dbReference type="Proteomes" id="UP000247903"/>
    </source>
</evidence>
<gene>
    <name evidence="2" type="ORF">DMB65_17710</name>
</gene>
<dbReference type="InterPro" id="IPR028973">
    <property type="entry name" value="PhnB-like"/>
</dbReference>
<evidence type="ECO:0000259" key="1">
    <source>
        <dbReference type="Pfam" id="PF06983"/>
    </source>
</evidence>
<dbReference type="EMBL" id="QJHK01000018">
    <property type="protein sequence ID" value="PXY39482.1"/>
    <property type="molecule type" value="Genomic_DNA"/>
</dbReference>
<protein>
    <submittedName>
        <fullName evidence="2">VOC family protein</fullName>
    </submittedName>
</protein>
<dbReference type="OrthoDB" id="9795306at2"/>
<dbReference type="SUPFAM" id="SSF54593">
    <property type="entry name" value="Glyoxalase/Bleomycin resistance protein/Dihydroxybiphenyl dioxygenase"/>
    <property type="match status" value="1"/>
</dbReference>
<dbReference type="AlphaFoldDB" id="A0A2V4BLR4"/>
<sequence length="148" mass="16364">MAKAVNTYLIFNGNCEEAFQFYKSVFGGEFQYVGKYKDAPPEDGGEVVSEEDSNRIMHVSLPIGSSVLMGSDSHSKFGDVGFGDNFSISISAESTEEADKIFGGLTTEGRVDMPMQKTFWSPYFGMLKDKFGVNWMIDLANCDEDNES</sequence>
<dbReference type="InterPro" id="IPR029068">
    <property type="entry name" value="Glyas_Bleomycin-R_OHBP_Dase"/>
</dbReference>
<organism evidence="2 3">
    <name type="scientific">Flavobacterium cheongpyeongense</name>
    <dbReference type="NCBI Taxonomy" id="2212651"/>
    <lineage>
        <taxon>Bacteria</taxon>
        <taxon>Pseudomonadati</taxon>
        <taxon>Bacteroidota</taxon>
        <taxon>Flavobacteriia</taxon>
        <taxon>Flavobacteriales</taxon>
        <taxon>Flavobacteriaceae</taxon>
        <taxon>Flavobacterium</taxon>
    </lineage>
</organism>
<dbReference type="PANTHER" id="PTHR33990:SF1">
    <property type="entry name" value="PROTEIN YJDN"/>
    <property type="match status" value="1"/>
</dbReference>
<dbReference type="Proteomes" id="UP000247903">
    <property type="component" value="Unassembled WGS sequence"/>
</dbReference>
<comment type="caution">
    <text evidence="2">The sequence shown here is derived from an EMBL/GenBank/DDBJ whole genome shotgun (WGS) entry which is preliminary data.</text>
</comment>